<evidence type="ECO:0000256" key="8">
    <source>
        <dbReference type="ARBA" id="ARBA00041961"/>
    </source>
</evidence>
<evidence type="ECO:0000256" key="7">
    <source>
        <dbReference type="ARBA" id="ARBA00040376"/>
    </source>
</evidence>
<reference evidence="12 13" key="1">
    <citation type="submission" date="2015-01" db="EMBL/GenBank/DDBJ databases">
        <title>The Genome Sequence of Capronia semiimmersa CBS27337.</title>
        <authorList>
            <consortium name="The Broad Institute Genomics Platform"/>
            <person name="Cuomo C."/>
            <person name="de Hoog S."/>
            <person name="Gorbushina A."/>
            <person name="Stielow B."/>
            <person name="Teixiera M."/>
            <person name="Abouelleil A."/>
            <person name="Chapman S.B."/>
            <person name="Priest M."/>
            <person name="Young S.K."/>
            <person name="Wortman J."/>
            <person name="Nusbaum C."/>
            <person name="Birren B."/>
        </authorList>
    </citation>
    <scope>NUCLEOTIDE SEQUENCE [LARGE SCALE GENOMIC DNA]</scope>
    <source>
        <strain evidence="12 13">CBS 27337</strain>
    </source>
</reference>
<evidence type="ECO:0000259" key="11">
    <source>
        <dbReference type="PROSITE" id="PS50174"/>
    </source>
</evidence>
<evidence type="ECO:0000256" key="2">
    <source>
        <dbReference type="ARBA" id="ARBA00022517"/>
    </source>
</evidence>
<name>A0A0D2ECR5_9EURO</name>
<dbReference type="AlphaFoldDB" id="A0A0D2ECR5"/>
<dbReference type="GO" id="GO:0006364">
    <property type="term" value="P:rRNA processing"/>
    <property type="evidence" value="ECO:0007669"/>
    <property type="project" value="UniProtKB-KW"/>
</dbReference>
<evidence type="ECO:0000256" key="6">
    <source>
        <dbReference type="ARBA" id="ARBA00040137"/>
    </source>
</evidence>
<feature type="compositionally biased region" description="Basic and acidic residues" evidence="10">
    <location>
        <begin position="213"/>
        <end position="225"/>
    </location>
</feature>
<dbReference type="PANTHER" id="PTHR23149:SF31">
    <property type="entry name" value="PROTEIN PXR1"/>
    <property type="match status" value="1"/>
</dbReference>
<dbReference type="HOGENOM" id="CLU_052839_1_0_1"/>
<dbReference type="InterPro" id="IPR000467">
    <property type="entry name" value="G_patch_dom"/>
</dbReference>
<dbReference type="PANTHER" id="PTHR23149">
    <property type="entry name" value="G PATCH DOMAIN CONTAINING PROTEIN"/>
    <property type="match status" value="1"/>
</dbReference>
<evidence type="ECO:0000313" key="13">
    <source>
        <dbReference type="Proteomes" id="UP000054266"/>
    </source>
</evidence>
<dbReference type="GO" id="GO:0005730">
    <property type="term" value="C:nucleolus"/>
    <property type="evidence" value="ECO:0007669"/>
    <property type="project" value="UniProtKB-SubCell"/>
</dbReference>
<feature type="compositionally biased region" description="Basic and acidic residues" evidence="10">
    <location>
        <begin position="294"/>
        <end position="309"/>
    </location>
</feature>
<dbReference type="Proteomes" id="UP000054266">
    <property type="component" value="Unassembled WGS sequence"/>
</dbReference>
<evidence type="ECO:0000313" key="12">
    <source>
        <dbReference type="EMBL" id="KIW72027.1"/>
    </source>
</evidence>
<evidence type="ECO:0000256" key="1">
    <source>
        <dbReference type="ARBA" id="ARBA00004604"/>
    </source>
</evidence>
<feature type="compositionally biased region" description="Basic and acidic residues" evidence="10">
    <location>
        <begin position="163"/>
        <end position="176"/>
    </location>
</feature>
<keyword evidence="3" id="KW-0698">rRNA processing</keyword>
<feature type="domain" description="G-patch" evidence="11">
    <location>
        <begin position="27"/>
        <end position="95"/>
    </location>
</feature>
<dbReference type="STRING" id="5601.A0A0D2ECR5"/>
<evidence type="ECO:0000256" key="10">
    <source>
        <dbReference type="SAM" id="MobiDB-lite"/>
    </source>
</evidence>
<proteinExistence type="inferred from homology"/>
<evidence type="ECO:0000256" key="9">
    <source>
        <dbReference type="ARBA" id="ARBA00043878"/>
    </source>
</evidence>
<dbReference type="PROSITE" id="PS50174">
    <property type="entry name" value="G_PATCH"/>
    <property type="match status" value="1"/>
</dbReference>
<sequence>MGLAEPRKRRKIGHDPRNLAWSGQSAGPSYGHRLMTQQGWSEGQALGARDVSAATSSSSHSRHRSGLATDAERLAAARVGILFKDDNLGLGATRRGGGADVEAQKTGFDAFQGLLGRLNGKGDVEQREEGKKREERKLEMFFRGRWGGMVFVKGGVLVGNQSQEEKGAEEPEAPREEESEDDDRNNTDKQQQHALDVVENGALLQDHTGGKVSKQEHVQDRDERRRIKAEKKQRKEEKRRRKEEKAQRRARREGDDESASPAQTPTALPLHRSPISISHPPDEPVSSAPSSDDEAGKATKEQQQKEKQNKEKRKRKPEQVKSVLESEISRPSSPSVLALKNGRHLLRGRNIQAKKMVLADAKGLDQIFMR</sequence>
<feature type="region of interest" description="Disordered" evidence="10">
    <location>
        <begin position="157"/>
        <end position="335"/>
    </location>
</feature>
<evidence type="ECO:0000256" key="3">
    <source>
        <dbReference type="ARBA" id="ARBA00022552"/>
    </source>
</evidence>
<feature type="region of interest" description="Disordered" evidence="10">
    <location>
        <begin position="1"/>
        <end position="67"/>
    </location>
</feature>
<keyword evidence="4" id="KW-0539">Nucleus</keyword>
<comment type="function">
    <text evidence="9">Involved in rRNA-processing at A0, A1 and A2 sites and negatively regulates telomerase.</text>
</comment>
<evidence type="ECO:0000256" key="4">
    <source>
        <dbReference type="ARBA" id="ARBA00023242"/>
    </source>
</evidence>
<feature type="compositionally biased region" description="Basic residues" evidence="10">
    <location>
        <begin position="226"/>
        <end position="242"/>
    </location>
</feature>
<organism evidence="12 13">
    <name type="scientific">Phialophora macrospora</name>
    <dbReference type="NCBI Taxonomy" id="1851006"/>
    <lineage>
        <taxon>Eukaryota</taxon>
        <taxon>Fungi</taxon>
        <taxon>Dikarya</taxon>
        <taxon>Ascomycota</taxon>
        <taxon>Pezizomycotina</taxon>
        <taxon>Eurotiomycetes</taxon>
        <taxon>Chaetothyriomycetidae</taxon>
        <taxon>Chaetothyriales</taxon>
        <taxon>Herpotrichiellaceae</taxon>
        <taxon>Phialophora</taxon>
    </lineage>
</organism>
<gene>
    <name evidence="12" type="ORF">PV04_00251</name>
</gene>
<dbReference type="GO" id="GO:0003676">
    <property type="term" value="F:nucleic acid binding"/>
    <property type="evidence" value="ECO:0007669"/>
    <property type="project" value="InterPro"/>
</dbReference>
<keyword evidence="13" id="KW-1185">Reference proteome</keyword>
<comment type="subcellular location">
    <subcellularLocation>
        <location evidence="1">Nucleus</location>
        <location evidence="1">Nucleolus</location>
    </subcellularLocation>
</comment>
<keyword evidence="2" id="KW-0690">Ribosome biogenesis</keyword>
<evidence type="ECO:0000256" key="5">
    <source>
        <dbReference type="ARBA" id="ARBA00038007"/>
    </source>
</evidence>
<dbReference type="InterPro" id="IPR050656">
    <property type="entry name" value="PINX1"/>
</dbReference>
<protein>
    <recommendedName>
        <fullName evidence="7">Protein PXR1</fullName>
    </recommendedName>
    <alternativeName>
        <fullName evidence="8">PinX1-related protein 1</fullName>
    </alternativeName>
    <alternativeName>
        <fullName evidence="6">Protein pxr1</fullName>
    </alternativeName>
</protein>
<accession>A0A0D2ECR5</accession>
<dbReference type="EMBL" id="KN846956">
    <property type="protein sequence ID" value="KIW72027.1"/>
    <property type="molecule type" value="Genomic_DNA"/>
</dbReference>
<comment type="similarity">
    <text evidence="5">Belongs to the PINX1 family.</text>
</comment>